<name>A0A5M9R916_9GAMM</name>
<evidence type="ECO:0000313" key="2">
    <source>
        <dbReference type="EMBL" id="KAA8716757.1"/>
    </source>
</evidence>
<proteinExistence type="predicted"/>
<reference evidence="2 3" key="1">
    <citation type="submission" date="2019-09" db="EMBL/GenBank/DDBJ databases">
        <title>Draft genome sequence of various Type strains from the CCUG.</title>
        <authorList>
            <person name="Pineiro-Iglesias B."/>
            <person name="Tunovic T."/>
            <person name="Unosson C."/>
            <person name="Inganas E."/>
            <person name="Ohlen M."/>
            <person name="Cardew S."/>
            <person name="Jensie-Markopoulos S."/>
            <person name="Salva-Serra F."/>
            <person name="Jaen-Luchoro D."/>
            <person name="Karlsson R."/>
            <person name="Svensson-Stadler L."/>
            <person name="Chun J."/>
            <person name="Moore E."/>
        </authorList>
    </citation>
    <scope>NUCLEOTIDE SEQUENCE [LARGE SCALE GENOMIC DNA]</scope>
    <source>
        <strain evidence="2 3">CCUG 53682T</strain>
    </source>
</reference>
<evidence type="ECO:0000259" key="1">
    <source>
        <dbReference type="Pfam" id="PF03235"/>
    </source>
</evidence>
<dbReference type="RefSeq" id="WP_150384619.1">
    <property type="nucleotide sequence ID" value="NZ_BAAAFS010000001.1"/>
</dbReference>
<dbReference type="AlphaFoldDB" id="A0A5M9R916"/>
<accession>A0A5M9R916</accession>
<dbReference type="EMBL" id="VXKB01000001">
    <property type="protein sequence ID" value="KAA8716757.1"/>
    <property type="molecule type" value="Genomic_DNA"/>
</dbReference>
<dbReference type="Pfam" id="PF03235">
    <property type="entry name" value="GmrSD_N"/>
    <property type="match status" value="1"/>
</dbReference>
<organism evidence="2 3">
    <name type="scientific">Morganella psychrotolerans</name>
    <dbReference type="NCBI Taxonomy" id="368603"/>
    <lineage>
        <taxon>Bacteria</taxon>
        <taxon>Pseudomonadati</taxon>
        <taxon>Pseudomonadota</taxon>
        <taxon>Gammaproteobacteria</taxon>
        <taxon>Enterobacterales</taxon>
        <taxon>Morganellaceae</taxon>
        <taxon>Morganella</taxon>
    </lineage>
</organism>
<dbReference type="Proteomes" id="UP000322181">
    <property type="component" value="Unassembled WGS sequence"/>
</dbReference>
<gene>
    <name evidence="2" type="ORF">F4V73_02455</name>
</gene>
<dbReference type="PANTHER" id="PTHR39639">
    <property type="entry name" value="CHROMOSOME 16, WHOLE GENOME SHOTGUN SEQUENCE"/>
    <property type="match status" value="1"/>
</dbReference>
<dbReference type="PANTHER" id="PTHR39639:SF1">
    <property type="entry name" value="DUF262 DOMAIN-CONTAINING PROTEIN"/>
    <property type="match status" value="1"/>
</dbReference>
<comment type="caution">
    <text evidence="2">The sequence shown here is derived from an EMBL/GenBank/DDBJ whole genome shotgun (WGS) entry which is preliminary data.</text>
</comment>
<protein>
    <submittedName>
        <fullName evidence="2">DUF262 domain-containing protein</fullName>
    </submittedName>
</protein>
<dbReference type="InterPro" id="IPR004919">
    <property type="entry name" value="GmrSD_N"/>
</dbReference>
<feature type="domain" description="GmrSD restriction endonucleases N-terminal" evidence="1">
    <location>
        <begin position="13"/>
        <end position="157"/>
    </location>
</feature>
<evidence type="ECO:0000313" key="3">
    <source>
        <dbReference type="Proteomes" id="UP000322181"/>
    </source>
</evidence>
<sequence>MLINTNNYSIGELLDMLERKDLLVNKNYQRAAGLWPEGPCSYFIDTILEGFPFPKIYMYEFINRTDRRIKKEIVDGQQRITTIRRYVNNEFKVKGDNNHSGLFFRELDTEAQDNFLSYTVSADVIRNATRAEILQMFRRMNAYTLPLNNAEKRHSSYTGEFKWFINEMSDNLNEFFTEFGVFTDRQIIRMGDAEFISDCIISIEKGIVSASPAELGRLYNQYEGIFPKRDEYYAMLDETFRYISTILEPLRKSFLMKSYALHSLVTALIHAKFGIPEIVQHYNIAPINVFSTNDNLSLQRLLTLAQAHESKENDGHYSKYVWGTESSTNKTLRREARVLTILAALGCVVGEPQYDNIF</sequence>